<protein>
    <submittedName>
        <fullName evidence="2">TolC family protein</fullName>
    </submittedName>
</protein>
<dbReference type="Gene3D" id="1.20.1600.10">
    <property type="entry name" value="Outer membrane efflux proteins (OEP)"/>
    <property type="match status" value="1"/>
</dbReference>
<dbReference type="InterPro" id="IPR003423">
    <property type="entry name" value="OMP_efflux"/>
</dbReference>
<gene>
    <name evidence="2" type="ORF">JIN85_10165</name>
</gene>
<dbReference type="InterPro" id="IPR010131">
    <property type="entry name" value="MdtP/NodT-like"/>
</dbReference>
<sequence length="412" mass="44493">MNLIRPIFAGLCVAGSLHAQEPKLVNDSFLDSIRKEAAAHHPAAKSSALTSDAALVDIRGVRLWDDPRVGLSLMGAESPMRANQGDIRLSFEQPLPKPGLYAAKISKAEAIERAKRENARMSALQVGAAAANDAIELALADESIRLQTSQIDWLKSMVENAKEKAINPGSTSADALRLESELAQENQVLAAAKRSRDSISQSLNLRLGRPLESQWPTLTLTLNPAPTPIASSEIARIQRLNPEVRSMEEMAHAADAEVRIADRNRLPQFAVGVESAIYSGGDVRSVGIGLKMSLPIINHASYDAQIHAAELRQKAAVQDVETARLNVADQVLSSVTDAANAAAQARAYAGEVYEKADAAKRSIEAAWISSESPLTDLLDANRSLFSIELQQRRFVAMQLAAIEQLNLLVPRP</sequence>
<keyword evidence="3" id="KW-1185">Reference proteome</keyword>
<dbReference type="RefSeq" id="WP_200270264.1">
    <property type="nucleotide sequence ID" value="NZ_JAENIJ010000014.1"/>
</dbReference>
<dbReference type="PANTHER" id="PTHR30203">
    <property type="entry name" value="OUTER MEMBRANE CATION EFFLUX PROTEIN"/>
    <property type="match status" value="1"/>
</dbReference>
<proteinExistence type="inferred from homology"/>
<dbReference type="Pfam" id="PF02321">
    <property type="entry name" value="OEP"/>
    <property type="match status" value="1"/>
</dbReference>
<dbReference type="GO" id="GO:0015562">
    <property type="term" value="F:efflux transmembrane transporter activity"/>
    <property type="evidence" value="ECO:0007669"/>
    <property type="project" value="InterPro"/>
</dbReference>
<dbReference type="AlphaFoldDB" id="A0A934S8H0"/>
<name>A0A934S8H0_9BACT</name>
<reference evidence="2" key="1">
    <citation type="submission" date="2021-01" db="EMBL/GenBank/DDBJ databases">
        <title>Modified the classification status of verrucomicrobia.</title>
        <authorList>
            <person name="Feng X."/>
        </authorList>
    </citation>
    <scope>NUCLEOTIDE SEQUENCE</scope>
    <source>
        <strain evidence="2">KCTC 22041</strain>
    </source>
</reference>
<comment type="caution">
    <text evidence="2">The sequence shown here is derived from an EMBL/GenBank/DDBJ whole genome shotgun (WGS) entry which is preliminary data.</text>
</comment>
<evidence type="ECO:0000313" key="2">
    <source>
        <dbReference type="EMBL" id="MBK1882781.1"/>
    </source>
</evidence>
<dbReference type="EMBL" id="JAENIJ010000014">
    <property type="protein sequence ID" value="MBK1882781.1"/>
    <property type="molecule type" value="Genomic_DNA"/>
</dbReference>
<dbReference type="Proteomes" id="UP000603141">
    <property type="component" value="Unassembled WGS sequence"/>
</dbReference>
<comment type="similarity">
    <text evidence="1">Belongs to the outer membrane factor (OMF) (TC 1.B.17) family.</text>
</comment>
<evidence type="ECO:0000256" key="1">
    <source>
        <dbReference type="ARBA" id="ARBA00007613"/>
    </source>
</evidence>
<evidence type="ECO:0000313" key="3">
    <source>
        <dbReference type="Proteomes" id="UP000603141"/>
    </source>
</evidence>
<organism evidence="2 3">
    <name type="scientific">Luteolibacter pohnpeiensis</name>
    <dbReference type="NCBI Taxonomy" id="454153"/>
    <lineage>
        <taxon>Bacteria</taxon>
        <taxon>Pseudomonadati</taxon>
        <taxon>Verrucomicrobiota</taxon>
        <taxon>Verrucomicrobiia</taxon>
        <taxon>Verrucomicrobiales</taxon>
        <taxon>Verrucomicrobiaceae</taxon>
        <taxon>Luteolibacter</taxon>
    </lineage>
</organism>
<accession>A0A934S8H0</accession>
<dbReference type="SUPFAM" id="SSF56954">
    <property type="entry name" value="Outer membrane efflux proteins (OEP)"/>
    <property type="match status" value="1"/>
</dbReference>